<name>A0A6S7ANT9_9BURK</name>
<gene>
    <name evidence="1" type="ORF">LMG3441_05656</name>
</gene>
<organism evidence="1 2">
    <name type="scientific">Achromobacter kerstersii</name>
    <dbReference type="NCBI Taxonomy" id="1353890"/>
    <lineage>
        <taxon>Bacteria</taxon>
        <taxon>Pseudomonadati</taxon>
        <taxon>Pseudomonadota</taxon>
        <taxon>Betaproteobacteria</taxon>
        <taxon>Burkholderiales</taxon>
        <taxon>Alcaligenaceae</taxon>
        <taxon>Achromobacter</taxon>
    </lineage>
</organism>
<proteinExistence type="predicted"/>
<dbReference type="Proteomes" id="UP000494269">
    <property type="component" value="Unassembled WGS sequence"/>
</dbReference>
<evidence type="ECO:0000313" key="1">
    <source>
        <dbReference type="EMBL" id="CAB3741206.1"/>
    </source>
</evidence>
<dbReference type="RefSeq" id="WP_054424350.1">
    <property type="nucleotide sequence ID" value="NZ_CADIJQ010000014.1"/>
</dbReference>
<accession>A0A6S7ANT9</accession>
<dbReference type="EMBL" id="CADIJQ010000014">
    <property type="protein sequence ID" value="CAB3741206.1"/>
    <property type="molecule type" value="Genomic_DNA"/>
</dbReference>
<dbReference type="AlphaFoldDB" id="A0A6S7ANT9"/>
<protein>
    <submittedName>
        <fullName evidence="1">Uncharacterized protein</fullName>
    </submittedName>
</protein>
<keyword evidence="2" id="KW-1185">Reference proteome</keyword>
<sequence length="65" mass="7382">MNTDLHNLKPGYYWYTMANDPLAVIHIHEDGGASLMGSDYRIGAEGVADMVRQGERFFWIEPPQV</sequence>
<evidence type="ECO:0000313" key="2">
    <source>
        <dbReference type="Proteomes" id="UP000494269"/>
    </source>
</evidence>
<reference evidence="1 2" key="1">
    <citation type="submission" date="2020-04" db="EMBL/GenBank/DDBJ databases">
        <authorList>
            <person name="De Canck E."/>
        </authorList>
    </citation>
    <scope>NUCLEOTIDE SEQUENCE [LARGE SCALE GENOMIC DNA]</scope>
    <source>
        <strain evidence="1 2">LMG 3441</strain>
    </source>
</reference>